<dbReference type="InterPro" id="IPR047863">
    <property type="entry name" value="Ribosomal_uS8_CS"/>
</dbReference>
<evidence type="ECO:0000256" key="2">
    <source>
        <dbReference type="ARBA" id="ARBA00022980"/>
    </source>
</evidence>
<protein>
    <recommendedName>
        <fullName evidence="4">Small ribosomal subunit protein uS8</fullName>
    </recommendedName>
    <alternativeName>
        <fullName evidence="5">30S ribosomal protein S8</fullName>
    </alternativeName>
</protein>
<dbReference type="PANTHER" id="PTHR11758">
    <property type="entry name" value="40S RIBOSOMAL PROTEIN S15A"/>
    <property type="match status" value="1"/>
</dbReference>
<dbReference type="GO" id="GO:0006412">
    <property type="term" value="P:translation"/>
    <property type="evidence" value="ECO:0007669"/>
    <property type="project" value="InterPro"/>
</dbReference>
<dbReference type="Pfam" id="PF00410">
    <property type="entry name" value="Ribosomal_S8"/>
    <property type="match status" value="1"/>
</dbReference>
<dbReference type="Gene3D" id="3.30.1490.10">
    <property type="match status" value="1"/>
</dbReference>
<dbReference type="Gene3D" id="3.30.1370.30">
    <property type="match status" value="1"/>
</dbReference>
<evidence type="ECO:0000256" key="3">
    <source>
        <dbReference type="ARBA" id="ARBA00023274"/>
    </source>
</evidence>
<proteinExistence type="inferred from homology"/>
<dbReference type="InterPro" id="IPR035987">
    <property type="entry name" value="Ribosomal_uS8_sf"/>
</dbReference>
<organism evidence="7 8">
    <name type="scientific">Candidatus Harrisonbacteria bacterium RIFCSPLOWO2_01_FULL_40_28</name>
    <dbReference type="NCBI Taxonomy" id="1798406"/>
    <lineage>
        <taxon>Bacteria</taxon>
        <taxon>Candidatus Harrisoniibacteriota</taxon>
    </lineage>
</organism>
<dbReference type="GO" id="GO:1990904">
    <property type="term" value="C:ribonucleoprotein complex"/>
    <property type="evidence" value="ECO:0007669"/>
    <property type="project" value="UniProtKB-KW"/>
</dbReference>
<comment type="similarity">
    <text evidence="1 6">Belongs to the universal ribosomal protein uS8 family.</text>
</comment>
<dbReference type="GO" id="GO:0005737">
    <property type="term" value="C:cytoplasm"/>
    <property type="evidence" value="ECO:0007669"/>
    <property type="project" value="UniProtKB-ARBA"/>
</dbReference>
<sequence>MVTIMYTDLLTKVKNAAALNKNKVIISFSKMDMAIAEILVKRGFLKEAEKKGRSKKYIEMKLGPSIRGVRILSSPSRHLYSSFKTLRPVKSGYGIGVISTSRGIMTTEDARKQKIGGELLFEVW</sequence>
<reference evidence="7 8" key="1">
    <citation type="journal article" date="2016" name="Nat. Commun.">
        <title>Thousands of microbial genomes shed light on interconnected biogeochemical processes in an aquifer system.</title>
        <authorList>
            <person name="Anantharaman K."/>
            <person name="Brown C.T."/>
            <person name="Hug L.A."/>
            <person name="Sharon I."/>
            <person name="Castelle C.J."/>
            <person name="Probst A.J."/>
            <person name="Thomas B.C."/>
            <person name="Singh A."/>
            <person name="Wilkins M.J."/>
            <person name="Karaoz U."/>
            <person name="Brodie E.L."/>
            <person name="Williams K.H."/>
            <person name="Hubbard S.S."/>
            <person name="Banfield J.F."/>
        </authorList>
    </citation>
    <scope>NUCLEOTIDE SEQUENCE [LARGE SCALE GENOMIC DNA]</scope>
</reference>
<dbReference type="FunFam" id="3.30.1490.10:FF:000001">
    <property type="entry name" value="30S ribosomal protein S8"/>
    <property type="match status" value="1"/>
</dbReference>
<keyword evidence="2 6" id="KW-0689">Ribosomal protein</keyword>
<dbReference type="GO" id="GO:0003735">
    <property type="term" value="F:structural constituent of ribosome"/>
    <property type="evidence" value="ECO:0007669"/>
    <property type="project" value="InterPro"/>
</dbReference>
<name>A0A1G1ZMD8_9BACT</name>
<evidence type="ECO:0000313" key="7">
    <source>
        <dbReference type="EMBL" id="OGY65286.1"/>
    </source>
</evidence>
<keyword evidence="3 6" id="KW-0687">Ribonucleoprotein</keyword>
<accession>A0A1G1ZMD8</accession>
<dbReference type="AlphaFoldDB" id="A0A1G1ZMD8"/>
<evidence type="ECO:0000256" key="1">
    <source>
        <dbReference type="ARBA" id="ARBA00006471"/>
    </source>
</evidence>
<dbReference type="EMBL" id="MHJI01000020">
    <property type="protein sequence ID" value="OGY65286.1"/>
    <property type="molecule type" value="Genomic_DNA"/>
</dbReference>
<evidence type="ECO:0000256" key="4">
    <source>
        <dbReference type="ARBA" id="ARBA00035258"/>
    </source>
</evidence>
<evidence type="ECO:0000313" key="8">
    <source>
        <dbReference type="Proteomes" id="UP000178517"/>
    </source>
</evidence>
<gene>
    <name evidence="7" type="ORF">A3A04_02625</name>
</gene>
<comment type="caution">
    <text evidence="7">The sequence shown here is derived from an EMBL/GenBank/DDBJ whole genome shotgun (WGS) entry which is preliminary data.</text>
</comment>
<dbReference type="STRING" id="1798406.A3A04_02625"/>
<evidence type="ECO:0000256" key="5">
    <source>
        <dbReference type="ARBA" id="ARBA00035525"/>
    </source>
</evidence>
<evidence type="ECO:0000256" key="6">
    <source>
        <dbReference type="RuleBase" id="RU003660"/>
    </source>
</evidence>
<dbReference type="SUPFAM" id="SSF56047">
    <property type="entry name" value="Ribosomal protein S8"/>
    <property type="match status" value="1"/>
</dbReference>
<dbReference type="InterPro" id="IPR000630">
    <property type="entry name" value="Ribosomal_uS8"/>
</dbReference>
<dbReference type="GO" id="GO:0005840">
    <property type="term" value="C:ribosome"/>
    <property type="evidence" value="ECO:0007669"/>
    <property type="project" value="UniProtKB-KW"/>
</dbReference>
<dbReference type="PROSITE" id="PS00053">
    <property type="entry name" value="RIBOSOMAL_S8"/>
    <property type="match status" value="1"/>
</dbReference>
<dbReference type="Proteomes" id="UP000178517">
    <property type="component" value="Unassembled WGS sequence"/>
</dbReference>